<dbReference type="InterPro" id="IPR047122">
    <property type="entry name" value="Trans-enoyl_RdTase-like"/>
</dbReference>
<dbReference type="EMBL" id="KE145371">
    <property type="protein sequence ID" value="EPE25669.1"/>
    <property type="molecule type" value="Genomic_DNA"/>
</dbReference>
<dbReference type="CDD" id="cd08249">
    <property type="entry name" value="enoyl_reductase_like"/>
    <property type="match status" value="1"/>
</dbReference>
<sequence>MASMKEVFIYPDLHITIDDAPIPVPGDNDIIVKIVVAGANPIDWKAADEKVAQLIHGDLKAPLHRNAGKDFAGYVHAVGSKVLNFKVGDRVIALNHSSGFAEYGVGPAHTTAHIPDNVTFEEAATTGLAYTTAALGLFKHLRFKGPWAPSKVKTPLLVYGASSATGAFTVKLAALANIHPIIAIAGKSGDIVSSILEPSKGDILLDYRIGKDALAQEVRKSAPELHYVVDSISNNDTVDMLSPLLAREESSYVFMLGGPHQERLPAYIKAETPFAPGLWEPTDPASPDGPEGLNIAPKAFTHAFFSYMTFALQEGLLKGHPYEVLPNGLASIGDGMVGLRDGKNSGNKYLFRIADTPGLGSK</sequence>
<evidence type="ECO:0000256" key="2">
    <source>
        <dbReference type="ARBA" id="ARBA00023002"/>
    </source>
</evidence>
<reference evidence="4 5" key="1">
    <citation type="journal article" date="2013" name="BMC Genomics">
        <title>Genomics-driven discovery of the pneumocandin biosynthetic gene cluster in the fungus Glarea lozoyensis.</title>
        <authorList>
            <person name="Chen L."/>
            <person name="Yue Q."/>
            <person name="Zhang X."/>
            <person name="Xiang M."/>
            <person name="Wang C."/>
            <person name="Li S."/>
            <person name="Che Y."/>
            <person name="Ortiz-Lopez F.J."/>
            <person name="Bills G.F."/>
            <person name="Liu X."/>
            <person name="An Z."/>
        </authorList>
    </citation>
    <scope>NUCLEOTIDE SEQUENCE [LARGE SCALE GENOMIC DNA]</scope>
    <source>
        <strain evidence="5">ATCC 20868 / MF5171</strain>
    </source>
</reference>
<evidence type="ECO:0000259" key="3">
    <source>
        <dbReference type="SMART" id="SM00829"/>
    </source>
</evidence>
<dbReference type="Gene3D" id="3.40.50.720">
    <property type="entry name" value="NAD(P)-binding Rossmann-like Domain"/>
    <property type="match status" value="1"/>
</dbReference>
<dbReference type="InterPro" id="IPR020843">
    <property type="entry name" value="ER"/>
</dbReference>
<feature type="domain" description="Enoyl reductase (ER)" evidence="3">
    <location>
        <begin position="12"/>
        <end position="260"/>
    </location>
</feature>
<dbReference type="PANTHER" id="PTHR45348:SF5">
    <property type="entry name" value="OXIDOREDUCTASE, PUTATIVE (AFU_ORTHOLOGUE AFUA_8G01420)-RELATED"/>
    <property type="match status" value="1"/>
</dbReference>
<name>S3CKC7_GLAL2</name>
<dbReference type="Pfam" id="PF08240">
    <property type="entry name" value="ADH_N"/>
    <property type="match status" value="1"/>
</dbReference>
<dbReference type="InterPro" id="IPR013154">
    <property type="entry name" value="ADH-like_N"/>
</dbReference>
<dbReference type="InterPro" id="IPR011032">
    <property type="entry name" value="GroES-like_sf"/>
</dbReference>
<protein>
    <submittedName>
        <fullName evidence="4">GroES-like protein</fullName>
    </submittedName>
</protein>
<comment type="similarity">
    <text evidence="1">Belongs to the zinc-containing alcohol dehydrogenase family.</text>
</comment>
<dbReference type="SUPFAM" id="SSF50129">
    <property type="entry name" value="GroES-like"/>
    <property type="match status" value="1"/>
</dbReference>
<dbReference type="GeneID" id="19460639"/>
<keyword evidence="2" id="KW-0560">Oxidoreductase</keyword>
<dbReference type="RefSeq" id="XP_008086988.1">
    <property type="nucleotide sequence ID" value="XM_008088797.1"/>
</dbReference>
<dbReference type="Gene3D" id="3.90.180.10">
    <property type="entry name" value="Medium-chain alcohol dehydrogenases, catalytic domain"/>
    <property type="match status" value="1"/>
</dbReference>
<dbReference type="OrthoDB" id="3233595at2759"/>
<dbReference type="GO" id="GO:0016651">
    <property type="term" value="F:oxidoreductase activity, acting on NAD(P)H"/>
    <property type="evidence" value="ECO:0007669"/>
    <property type="project" value="InterPro"/>
</dbReference>
<dbReference type="HOGENOM" id="CLU_026673_16_0_1"/>
<proteinExistence type="inferred from homology"/>
<dbReference type="SUPFAM" id="SSF51735">
    <property type="entry name" value="NAD(P)-binding Rossmann-fold domains"/>
    <property type="match status" value="1"/>
</dbReference>
<accession>S3CKC7</accession>
<dbReference type="InterPro" id="IPR036291">
    <property type="entry name" value="NAD(P)-bd_dom_sf"/>
</dbReference>
<dbReference type="SMART" id="SM00829">
    <property type="entry name" value="PKS_ER"/>
    <property type="match status" value="1"/>
</dbReference>
<dbReference type="eggNOG" id="KOG1198">
    <property type="taxonomic scope" value="Eukaryota"/>
</dbReference>
<organism evidence="4 5">
    <name type="scientific">Glarea lozoyensis (strain ATCC 20868 / MF5171)</name>
    <dbReference type="NCBI Taxonomy" id="1116229"/>
    <lineage>
        <taxon>Eukaryota</taxon>
        <taxon>Fungi</taxon>
        <taxon>Dikarya</taxon>
        <taxon>Ascomycota</taxon>
        <taxon>Pezizomycotina</taxon>
        <taxon>Leotiomycetes</taxon>
        <taxon>Helotiales</taxon>
        <taxon>Helotiaceae</taxon>
        <taxon>Glarea</taxon>
    </lineage>
</organism>
<dbReference type="PANTHER" id="PTHR45348">
    <property type="entry name" value="HYPOTHETICAL OXIDOREDUCTASE (EUROFUNG)"/>
    <property type="match status" value="1"/>
</dbReference>
<evidence type="ECO:0000313" key="4">
    <source>
        <dbReference type="EMBL" id="EPE25669.1"/>
    </source>
</evidence>
<dbReference type="OMA" id="VCEIAAT"/>
<dbReference type="Proteomes" id="UP000016922">
    <property type="component" value="Unassembled WGS sequence"/>
</dbReference>
<dbReference type="STRING" id="1116229.S3CKC7"/>
<dbReference type="KEGG" id="glz:GLAREA_01581"/>
<evidence type="ECO:0000313" key="5">
    <source>
        <dbReference type="Proteomes" id="UP000016922"/>
    </source>
</evidence>
<keyword evidence="5" id="KW-1185">Reference proteome</keyword>
<dbReference type="AlphaFoldDB" id="S3CKC7"/>
<evidence type="ECO:0000256" key="1">
    <source>
        <dbReference type="ARBA" id="ARBA00008072"/>
    </source>
</evidence>
<gene>
    <name evidence="4" type="ORF">GLAREA_01581</name>
</gene>